<keyword evidence="9" id="KW-1185">Reference proteome</keyword>
<keyword evidence="3 7" id="KW-0812">Transmembrane</keyword>
<feature type="transmembrane region" description="Helical" evidence="7">
    <location>
        <begin position="963"/>
        <end position="987"/>
    </location>
</feature>
<evidence type="ECO:0000313" key="9">
    <source>
        <dbReference type="Proteomes" id="UP000601435"/>
    </source>
</evidence>
<reference evidence="8" key="1">
    <citation type="submission" date="2021-02" db="EMBL/GenBank/DDBJ databases">
        <authorList>
            <person name="Dougan E. K."/>
            <person name="Rhodes N."/>
            <person name="Thang M."/>
            <person name="Chan C."/>
        </authorList>
    </citation>
    <scope>NUCLEOTIDE SEQUENCE</scope>
</reference>
<proteinExistence type="inferred from homology"/>
<dbReference type="PANTHER" id="PTHR47380">
    <property type="entry name" value="OS02G0533000 PROTEIN"/>
    <property type="match status" value="1"/>
</dbReference>
<feature type="transmembrane region" description="Helical" evidence="7">
    <location>
        <begin position="890"/>
        <end position="912"/>
    </location>
</feature>
<feature type="compositionally biased region" description="Low complexity" evidence="6">
    <location>
        <begin position="1478"/>
        <end position="1515"/>
    </location>
</feature>
<organism evidence="8 9">
    <name type="scientific">Symbiodinium necroappetens</name>
    <dbReference type="NCBI Taxonomy" id="1628268"/>
    <lineage>
        <taxon>Eukaryota</taxon>
        <taxon>Sar</taxon>
        <taxon>Alveolata</taxon>
        <taxon>Dinophyceae</taxon>
        <taxon>Suessiales</taxon>
        <taxon>Symbiodiniaceae</taxon>
        <taxon>Symbiodinium</taxon>
    </lineage>
</organism>
<evidence type="ECO:0000256" key="4">
    <source>
        <dbReference type="ARBA" id="ARBA00022989"/>
    </source>
</evidence>
<evidence type="ECO:0000256" key="7">
    <source>
        <dbReference type="SAM" id="Phobius"/>
    </source>
</evidence>
<feature type="compositionally biased region" description="Basic and acidic residues" evidence="6">
    <location>
        <begin position="754"/>
        <end position="777"/>
    </location>
</feature>
<feature type="compositionally biased region" description="Basic and acidic residues" evidence="6">
    <location>
        <begin position="1358"/>
        <end position="1432"/>
    </location>
</feature>
<evidence type="ECO:0000256" key="1">
    <source>
        <dbReference type="ARBA" id="ARBA00004141"/>
    </source>
</evidence>
<feature type="compositionally biased region" description="Basic and acidic residues" evidence="6">
    <location>
        <begin position="1536"/>
        <end position="1549"/>
    </location>
</feature>
<evidence type="ECO:0000313" key="8">
    <source>
        <dbReference type="EMBL" id="CAE7817406.1"/>
    </source>
</evidence>
<feature type="region of interest" description="Disordered" evidence="6">
    <location>
        <begin position="622"/>
        <end position="858"/>
    </location>
</feature>
<feature type="compositionally biased region" description="Basic and acidic residues" evidence="6">
    <location>
        <begin position="830"/>
        <end position="858"/>
    </location>
</feature>
<dbReference type="PANTHER" id="PTHR47380:SF4">
    <property type="entry name" value="OS02G0533000 PROTEIN"/>
    <property type="match status" value="1"/>
</dbReference>
<gene>
    <name evidence="8" type="ORF">SNEC2469_LOCUS24270</name>
</gene>
<comment type="similarity">
    <text evidence="2">Belongs to the CTL (choline transporter-like) family.</text>
</comment>
<accession>A0A812Z9T4</accession>
<feature type="transmembrane region" description="Helical" evidence="7">
    <location>
        <begin position="251"/>
        <end position="270"/>
    </location>
</feature>
<keyword evidence="4 7" id="KW-1133">Transmembrane helix</keyword>
<feature type="compositionally biased region" description="Acidic residues" evidence="6">
    <location>
        <begin position="744"/>
        <end position="753"/>
    </location>
</feature>
<feature type="transmembrane region" description="Helical" evidence="7">
    <location>
        <begin position="1068"/>
        <end position="1101"/>
    </location>
</feature>
<feature type="transmembrane region" description="Helical" evidence="7">
    <location>
        <begin position="1018"/>
        <end position="1036"/>
    </location>
</feature>
<feature type="compositionally biased region" description="Low complexity" evidence="6">
    <location>
        <begin position="1341"/>
        <end position="1356"/>
    </location>
</feature>
<feature type="transmembrane region" description="Helical" evidence="7">
    <location>
        <begin position="1232"/>
        <end position="1255"/>
    </location>
</feature>
<dbReference type="EMBL" id="CAJNJA010046463">
    <property type="protein sequence ID" value="CAE7817406.1"/>
    <property type="molecule type" value="Genomic_DNA"/>
</dbReference>
<evidence type="ECO:0000256" key="2">
    <source>
        <dbReference type="ARBA" id="ARBA00007168"/>
    </source>
</evidence>
<dbReference type="OrthoDB" id="439292at2759"/>
<dbReference type="GO" id="GO:0022857">
    <property type="term" value="F:transmembrane transporter activity"/>
    <property type="evidence" value="ECO:0007669"/>
    <property type="project" value="InterPro"/>
</dbReference>
<feature type="transmembrane region" description="Helical" evidence="7">
    <location>
        <begin position="1267"/>
        <end position="1288"/>
    </location>
</feature>
<feature type="region of interest" description="Disordered" evidence="6">
    <location>
        <begin position="1451"/>
        <end position="1560"/>
    </location>
</feature>
<dbReference type="GO" id="GO:0016020">
    <property type="term" value="C:membrane"/>
    <property type="evidence" value="ECO:0007669"/>
    <property type="project" value="UniProtKB-SubCell"/>
</dbReference>
<dbReference type="Pfam" id="PF04515">
    <property type="entry name" value="Choline_transpo"/>
    <property type="match status" value="1"/>
</dbReference>
<dbReference type="InterPro" id="IPR007603">
    <property type="entry name" value="Choline_transptr-like"/>
</dbReference>
<comment type="caution">
    <text evidence="8">The sequence shown here is derived from an EMBL/GenBank/DDBJ whole genome shotgun (WGS) entry which is preliminary data.</text>
</comment>
<dbReference type="CDD" id="cd06503">
    <property type="entry name" value="ATP-synt_Fo_b"/>
    <property type="match status" value="1"/>
</dbReference>
<feature type="compositionally biased region" description="Basic and acidic residues" evidence="6">
    <location>
        <begin position="787"/>
        <end position="797"/>
    </location>
</feature>
<protein>
    <submittedName>
        <fullName evidence="8">Uncharacterized protein</fullName>
    </submittedName>
</protein>
<sequence>ELVYLFPRDVKGALSKVSSAAAAREAWNKAKPTVFTALRAAFGVALFASIAVIYTAIIAISTSSSDRDRDDRRRGGDSFGGGGFGFGPTLYYGPSPFDVIFYRPYYSYSYGGDMYDDWQSRSSPPKMGFLESVYSFVFGDGDPNAGRLDRQLAAVAALARRNGGVLTAEQMAPLLDPPGYKSPESTYNVNESWVLPAVSRLNGRPEVAADGQIVYVFDDLRTTAGETSSRKPPAILEEEEVPFSLADEGNLTLVVLLGVANLVGAAYLGAQFAGLAGYKLTGFLAAVKGFYPGLLAYAVGFFAAPAVRFFGLGKTNGEIQQRNQNRKDWLNVLRSGSVDGKLAQARSLRQGMRQIGREDSVYSTAKAQSQSSRSDLEDFDRLLWANGTVRKDFSGLKPGTELGRKADGMNFVAVRPSLAAGCAQMRLMSVPHVLEPGVMQTPAQPELQDRQADRPQSMQRWVGGARTCFINALGRQHRCGITYSALITGDPRRLYHSFDYGGHLCGVDPGVEDKGLLYWPRPKDPEYAICIGQCPDNRQDTVTALEEEAAVNHGASGVETATITSKQVRIPTYPSREIGGRFCLPLPLAETLDGNDGDGVTRLPSAAGSTALQWPRLPADTLPFPTTSSAAPAPATTSHPLVPPGEPFHQPAWGYPTAPPEQPRTARPRIADFPGLLPPRVQWPRPSRPNPGEHGPEAPEIQTSTHLPTKAGKTAPVKAAGLETGAGNVTKPQKHRHKKGKEDEDKDEDNDEDNDRRKDEGQRPEGDKGRIGHKMDDTPPTTEPASMEDRESQKDTVTHQPAATKPKSGKVDHELKKPVPKTQQQNSTEIKTDAARTAENVSSRHHEPGRRMWEETARSSETAELARLLSQDDEGLGAWLRKTAWDIAGAWPVLVVLGVVFASLQGTGYLAFMRFCACPFTFGVLFLLILATSGMSVYSLAIIRTDEEAAEQLFGRYSDHPVLLSQVVGWSCAGVCVLLLGISIAIFPTMRRAIGCIDGAAQAIWEEPPLLRLPAVEMMIKTLFSVSWLIFFSFVITSGQIDPPTLDVNGTPVYTRIRRFSSTPLQKFYVFVYVGGYLWTLETLSLVFHFAASFYAVSWYFTPCRAEGNKVVETWLWRTGIAYALRYHLGSMAMGGFMTMVFRPIHAPMAVLAKLAKAGERHAPDGIMANCLGCVWCFEEVVRFVNKNAIICMVLNSSNYFVSATAAVQTLAKAGKDIAFLNGFTGSLHSLGMLATACLTAYLALLALGGLDIFADQSSPLFVENRIAVIVAVGLLSGAVASSFMSLFDVVFDTLIFCWLADLQPTETVFVPHSLLNALGQPQGRKELSDAEIDVEFGRQPAVGPGSAAASVGSPSQDGREAAKREAARKAAAEQDALRKAAEQEALREAAEREASRKAKQAREAQEAERAKWQKLQEEEAARQKAKEEKAKEIELARAAAEEIRRARLEEEERKLLSSQPVAPTQAPAMPASKEVADTPVEAEPAEAASAAEAEEAPTSATSAVPEAAASEAPAGPDRPEEVATAEGNSAPVGAPEERSRQAPERPEGDSLQAAEQSEVFKAVGQTDPFAAPSEEPSTLNWVADFDSASPKVEPEKAAESGVAVPTSGKLASCSVISGRGGLETARFLRRR</sequence>
<feature type="region of interest" description="Disordered" evidence="6">
    <location>
        <begin position="1339"/>
        <end position="1432"/>
    </location>
</feature>
<evidence type="ECO:0000256" key="6">
    <source>
        <dbReference type="SAM" id="MobiDB-lite"/>
    </source>
</evidence>
<keyword evidence="5 7" id="KW-0472">Membrane</keyword>
<feature type="transmembrane region" description="Helical" evidence="7">
    <location>
        <begin position="290"/>
        <end position="312"/>
    </location>
</feature>
<feature type="transmembrane region" description="Helical" evidence="7">
    <location>
        <begin position="924"/>
        <end position="943"/>
    </location>
</feature>
<dbReference type="Proteomes" id="UP000601435">
    <property type="component" value="Unassembled WGS sequence"/>
</dbReference>
<dbReference type="InterPro" id="IPR044200">
    <property type="entry name" value="At5g03900-like"/>
</dbReference>
<evidence type="ECO:0000256" key="3">
    <source>
        <dbReference type="ARBA" id="ARBA00022692"/>
    </source>
</evidence>
<evidence type="ECO:0000256" key="5">
    <source>
        <dbReference type="ARBA" id="ARBA00023136"/>
    </source>
</evidence>
<feature type="compositionally biased region" description="Low complexity" evidence="6">
    <location>
        <begin position="625"/>
        <end position="638"/>
    </location>
</feature>
<comment type="subcellular location">
    <subcellularLocation>
        <location evidence="1">Membrane</location>
        <topology evidence="1">Multi-pass membrane protein</topology>
    </subcellularLocation>
</comment>
<feature type="transmembrane region" description="Helical" evidence="7">
    <location>
        <begin position="37"/>
        <end position="60"/>
    </location>
</feature>
<feature type="non-terminal residue" evidence="8">
    <location>
        <position position="1"/>
    </location>
</feature>
<name>A0A812Z9T4_9DINO</name>
<feature type="transmembrane region" description="Helical" evidence="7">
    <location>
        <begin position="1189"/>
        <end position="1212"/>
    </location>
</feature>